<protein>
    <submittedName>
        <fullName evidence="1">Uncharacterized protein</fullName>
    </submittedName>
</protein>
<dbReference type="OrthoDB" id="3383597at2"/>
<keyword evidence="2" id="KW-1185">Reference proteome</keyword>
<dbReference type="Proteomes" id="UP000292274">
    <property type="component" value="Unassembled WGS sequence"/>
</dbReference>
<gene>
    <name evidence="1" type="ORF">E0H26_25265</name>
</gene>
<dbReference type="EMBL" id="SJJR01000024">
    <property type="protein sequence ID" value="TCB91601.1"/>
    <property type="molecule type" value="Genomic_DNA"/>
</dbReference>
<organism evidence="1 2">
    <name type="scientific">Micromonospora zingiberis</name>
    <dbReference type="NCBI Taxonomy" id="2053011"/>
    <lineage>
        <taxon>Bacteria</taxon>
        <taxon>Bacillati</taxon>
        <taxon>Actinomycetota</taxon>
        <taxon>Actinomycetes</taxon>
        <taxon>Micromonosporales</taxon>
        <taxon>Micromonosporaceae</taxon>
        <taxon>Micromonospora</taxon>
    </lineage>
</organism>
<proteinExistence type="predicted"/>
<sequence>MLGLDEEQQTRDAGLVADDSALGTYAVAISHVRLTWAIQQLAELGPQRLSHLKIRSGEHLAAILLTSFLAAPPHKLDTDGGVDLLFRLDPDSHPKDFFARQPAAAFEVKSVPGPYRRVEDGINRTLRSGANAKGMGVEVLVESAADILRSALPIVRNIEGVLGRKVSGDVSRNGFIIIHPFDRFALETVESALMAPHLSPLPPDIHLDTVWILWFPDHLTMWSRERREWIELVFNTYDPSHLEESDLSVLQQFSSEFLTILGYSGGDPYYFSFESTSSAGGSDAQRSSE</sequence>
<name>A0A4R0G9H6_9ACTN</name>
<reference evidence="1 2" key="1">
    <citation type="submission" date="2019-02" db="EMBL/GenBank/DDBJ databases">
        <title>Jishengella sp. nov., isolated from a root of Zingiber montanum.</title>
        <authorList>
            <person name="Kuncharoen N."/>
            <person name="Kudo T."/>
            <person name="Masahiro Y."/>
            <person name="Ohkuma M."/>
            <person name="Tanasupawat S."/>
        </authorList>
    </citation>
    <scope>NUCLEOTIDE SEQUENCE [LARGE SCALE GENOMIC DNA]</scope>
    <source>
        <strain evidence="1 2">PLAI 1-1</strain>
    </source>
</reference>
<accession>A0A4R0G9H6</accession>
<evidence type="ECO:0000313" key="1">
    <source>
        <dbReference type="EMBL" id="TCB91601.1"/>
    </source>
</evidence>
<evidence type="ECO:0000313" key="2">
    <source>
        <dbReference type="Proteomes" id="UP000292274"/>
    </source>
</evidence>
<dbReference type="RefSeq" id="WP_131307954.1">
    <property type="nucleotide sequence ID" value="NZ_SJJR01000024.1"/>
</dbReference>
<comment type="caution">
    <text evidence="1">The sequence shown here is derived from an EMBL/GenBank/DDBJ whole genome shotgun (WGS) entry which is preliminary data.</text>
</comment>
<dbReference type="AlphaFoldDB" id="A0A4R0G9H6"/>